<keyword evidence="5" id="KW-0547">Nucleotide-binding</keyword>
<comment type="cofactor">
    <cofactor evidence="1">
        <name>Mn(2+)</name>
        <dbReference type="ChEBI" id="CHEBI:29035"/>
    </cofactor>
</comment>
<evidence type="ECO:0000256" key="4">
    <source>
        <dbReference type="ARBA" id="ARBA00022723"/>
    </source>
</evidence>
<dbReference type="PANTHER" id="PTHR43749:SF2">
    <property type="entry name" value="RNA-SPLICING LIGASE RTCB"/>
    <property type="match status" value="1"/>
</dbReference>
<keyword evidence="11" id="KW-1185">Reference proteome</keyword>
<gene>
    <name evidence="10" type="ORF">GGR27_000372</name>
</gene>
<keyword evidence="3 10" id="KW-0436">Ligase</keyword>
<keyword evidence="4" id="KW-0479">Metal-binding</keyword>
<evidence type="ECO:0000256" key="6">
    <source>
        <dbReference type="ARBA" id="ARBA00022800"/>
    </source>
</evidence>
<evidence type="ECO:0000256" key="3">
    <source>
        <dbReference type="ARBA" id="ARBA00022598"/>
    </source>
</evidence>
<dbReference type="RefSeq" id="WP_168035690.1">
    <property type="nucleotide sequence ID" value="NZ_JAATJH010000001.1"/>
</dbReference>
<dbReference type="EC" id="6.5.1.8" evidence="2"/>
<name>A0ABX0X7B7_9BACT</name>
<dbReference type="SUPFAM" id="SSF103365">
    <property type="entry name" value="Hypothetical protein PH1602"/>
    <property type="match status" value="1"/>
</dbReference>
<dbReference type="InterPro" id="IPR052915">
    <property type="entry name" value="RtcB-like"/>
</dbReference>
<evidence type="ECO:0000256" key="8">
    <source>
        <dbReference type="ARBA" id="ARBA00023211"/>
    </source>
</evidence>
<evidence type="ECO:0000256" key="9">
    <source>
        <dbReference type="ARBA" id="ARBA00047746"/>
    </source>
</evidence>
<evidence type="ECO:0000256" key="2">
    <source>
        <dbReference type="ARBA" id="ARBA00012726"/>
    </source>
</evidence>
<reference evidence="10 11" key="1">
    <citation type="submission" date="2020-03" db="EMBL/GenBank/DDBJ databases">
        <title>Genomic Encyclopedia of Type Strains, Phase IV (KMG-IV): sequencing the most valuable type-strain genomes for metagenomic binning, comparative biology and taxonomic classification.</title>
        <authorList>
            <person name="Goeker M."/>
        </authorList>
    </citation>
    <scope>NUCLEOTIDE SEQUENCE [LARGE SCALE GENOMIC DNA]</scope>
    <source>
        <strain evidence="10 11">DSM 105096</strain>
    </source>
</reference>
<dbReference type="PANTHER" id="PTHR43749">
    <property type="entry name" value="RNA-SPLICING LIGASE RTCB"/>
    <property type="match status" value="1"/>
</dbReference>
<evidence type="ECO:0000256" key="7">
    <source>
        <dbReference type="ARBA" id="ARBA00023134"/>
    </source>
</evidence>
<proteinExistence type="predicted"/>
<evidence type="ECO:0000313" key="11">
    <source>
        <dbReference type="Proteomes" id="UP000770785"/>
    </source>
</evidence>
<dbReference type="GO" id="GO:0016874">
    <property type="term" value="F:ligase activity"/>
    <property type="evidence" value="ECO:0007669"/>
    <property type="project" value="UniProtKB-KW"/>
</dbReference>
<comment type="caution">
    <text evidence="10">The sequence shown here is derived from an EMBL/GenBank/DDBJ whole genome shotgun (WGS) entry which is preliminary data.</text>
</comment>
<dbReference type="Proteomes" id="UP000770785">
    <property type="component" value="Unassembled WGS sequence"/>
</dbReference>
<dbReference type="EMBL" id="JAATJH010000001">
    <property type="protein sequence ID" value="NJC24891.1"/>
    <property type="molecule type" value="Genomic_DNA"/>
</dbReference>
<evidence type="ECO:0000256" key="5">
    <source>
        <dbReference type="ARBA" id="ARBA00022741"/>
    </source>
</evidence>
<dbReference type="InterPro" id="IPR036025">
    <property type="entry name" value="RtcB-like_sf"/>
</dbReference>
<dbReference type="Gene3D" id="3.90.1860.10">
    <property type="entry name" value="tRNA-splicing ligase RtcB"/>
    <property type="match status" value="1"/>
</dbReference>
<dbReference type="Pfam" id="PF01139">
    <property type="entry name" value="RtcB"/>
    <property type="match status" value="1"/>
</dbReference>
<keyword evidence="6" id="KW-0692">RNA repair</keyword>
<evidence type="ECO:0000313" key="10">
    <source>
        <dbReference type="EMBL" id="NJC24891.1"/>
    </source>
</evidence>
<comment type="catalytic activity">
    <reaction evidence="9">
        <text>a 3'-end 3'-phospho-ribonucleotide-RNA + a 5'-end dephospho-ribonucleoside-RNA + GTP = a ribonucleotidyl-ribonucleotide-RNA + GMP + diphosphate</text>
        <dbReference type="Rhea" id="RHEA:68076"/>
        <dbReference type="Rhea" id="RHEA-COMP:10463"/>
        <dbReference type="Rhea" id="RHEA-COMP:13936"/>
        <dbReference type="Rhea" id="RHEA-COMP:17355"/>
        <dbReference type="ChEBI" id="CHEBI:33019"/>
        <dbReference type="ChEBI" id="CHEBI:37565"/>
        <dbReference type="ChEBI" id="CHEBI:58115"/>
        <dbReference type="ChEBI" id="CHEBI:83062"/>
        <dbReference type="ChEBI" id="CHEBI:138284"/>
        <dbReference type="ChEBI" id="CHEBI:173118"/>
        <dbReference type="EC" id="6.5.1.8"/>
    </reaction>
</comment>
<keyword evidence="8" id="KW-0464">Manganese</keyword>
<sequence length="467" mass="51608">MKETKPTPISGKELIALGYKPGRWFKQALHDINERNLTGDAVTAYLNTHQPATVEPFSEPVPYHQNLRAESAEEEDNVTKVFATMHELMKTPTLVAGAVMPDACPTGPPGQIPVGGIAVAKNAIHPAMHSADVCCSVMMTDFGDAEPKTVLDAAHRVTHFGGGGREDHFALPESLHLRMRQNQFLNDEKSRVTAITHLGTQGDGNHFLYVGRSELTGNTIMVTHHGSRGLGAHLYTQGMRVAESFRTQLSPSTPAKNAWIPYTEAIGKAYWEALQIVRDWTKLNHEVLHDATQKGLSTVAATGAGERWWNEHNFVFKDGDLFYHAKGATPLDGKFVPDSTNGLRLIPLNMAEPILIVRGETTENNLGFAPHGAGRNISRTAHIRSKAGKTTRQIFDEETQGLDVRFFSGSVDISELPSAYKNAQTVQKQMKEYGLGEVVDRIMPYGCIMAGNWKRNRPWRKKRRGKS</sequence>
<accession>A0ABX0X7B7</accession>
<keyword evidence="7" id="KW-0342">GTP-binding</keyword>
<dbReference type="InterPro" id="IPR001233">
    <property type="entry name" value="RtcB"/>
</dbReference>
<protein>
    <recommendedName>
        <fullName evidence="2">3'-phosphate/5'-hydroxy nucleic acid ligase</fullName>
        <ecNumber evidence="2">6.5.1.8</ecNumber>
    </recommendedName>
</protein>
<evidence type="ECO:0000256" key="1">
    <source>
        <dbReference type="ARBA" id="ARBA00001936"/>
    </source>
</evidence>
<organism evidence="10 11">
    <name type="scientific">Neolewinella antarctica</name>
    <dbReference type="NCBI Taxonomy" id="442734"/>
    <lineage>
        <taxon>Bacteria</taxon>
        <taxon>Pseudomonadati</taxon>
        <taxon>Bacteroidota</taxon>
        <taxon>Saprospiria</taxon>
        <taxon>Saprospirales</taxon>
        <taxon>Lewinellaceae</taxon>
        <taxon>Neolewinella</taxon>
    </lineage>
</organism>